<dbReference type="Proteomes" id="UP000436016">
    <property type="component" value="Unassembled WGS sequence"/>
</dbReference>
<evidence type="ECO:0000259" key="2">
    <source>
        <dbReference type="Pfam" id="PF04994"/>
    </source>
</evidence>
<reference evidence="3 4" key="1">
    <citation type="submission" date="2019-12" db="EMBL/GenBank/DDBJ databases">
        <title>Strain KN286 was isolated from seawater, which was collected from Caroline Seamount in the tropical western Pacific.</title>
        <authorList>
            <person name="Wang Q."/>
        </authorList>
    </citation>
    <scope>NUCLEOTIDE SEQUENCE [LARGE SCALE GENOMIC DNA]</scope>
    <source>
        <strain evidence="3 4">KN286</strain>
    </source>
</reference>
<feature type="region of interest" description="Disordered" evidence="1">
    <location>
        <begin position="93"/>
        <end position="128"/>
    </location>
</feature>
<keyword evidence="4" id="KW-1185">Reference proteome</keyword>
<dbReference type="AlphaFoldDB" id="A0A6B0TMD3"/>
<comment type="caution">
    <text evidence="3">The sequence shown here is derived from an EMBL/GenBank/DDBJ whole genome shotgun (WGS) entry which is preliminary data.</text>
</comment>
<sequence length="128" mass="14045">MAEPVSAIRNIGPRSEAGFARAGLHSAEEVRALGAEESYKRLVRAGTRPHFIGFYALWLGLQGRPWTDLQPEEKARLRTIFDRLVAEARAAEPIGDTKKGRTPLDAALSEIGVIEKPDQPTSSRPAKK</sequence>
<evidence type="ECO:0000313" key="4">
    <source>
        <dbReference type="Proteomes" id="UP000436016"/>
    </source>
</evidence>
<protein>
    <submittedName>
        <fullName evidence="3">Competence protein TfoX</fullName>
    </submittedName>
</protein>
<accession>A0A6B0TMD3</accession>
<organism evidence="3 4">
    <name type="scientific">Oceanomicrobium pacificus</name>
    <dbReference type="NCBI Taxonomy" id="2692916"/>
    <lineage>
        <taxon>Bacteria</taxon>
        <taxon>Pseudomonadati</taxon>
        <taxon>Pseudomonadota</taxon>
        <taxon>Alphaproteobacteria</taxon>
        <taxon>Rhodobacterales</taxon>
        <taxon>Paracoccaceae</taxon>
        <taxon>Oceanomicrobium</taxon>
    </lineage>
</organism>
<dbReference type="InterPro" id="IPR007077">
    <property type="entry name" value="TfoX_C"/>
</dbReference>
<dbReference type="EMBL" id="WUWG01000003">
    <property type="protein sequence ID" value="MXU65720.1"/>
    <property type="molecule type" value="Genomic_DNA"/>
</dbReference>
<dbReference type="Pfam" id="PF04994">
    <property type="entry name" value="TfoX_C"/>
    <property type="match status" value="1"/>
</dbReference>
<dbReference type="RefSeq" id="WP_160854454.1">
    <property type="nucleotide sequence ID" value="NZ_WUWG01000003.1"/>
</dbReference>
<evidence type="ECO:0000313" key="3">
    <source>
        <dbReference type="EMBL" id="MXU65720.1"/>
    </source>
</evidence>
<feature type="domain" description="TfoX C-terminal" evidence="2">
    <location>
        <begin position="4"/>
        <end position="78"/>
    </location>
</feature>
<gene>
    <name evidence="3" type="ORF">GSH16_09680</name>
</gene>
<evidence type="ECO:0000256" key="1">
    <source>
        <dbReference type="SAM" id="MobiDB-lite"/>
    </source>
</evidence>
<feature type="compositionally biased region" description="Polar residues" evidence="1">
    <location>
        <begin position="119"/>
        <end position="128"/>
    </location>
</feature>
<dbReference type="Gene3D" id="1.10.150.20">
    <property type="entry name" value="5' to 3' exonuclease, C-terminal subdomain"/>
    <property type="match status" value="1"/>
</dbReference>
<name>A0A6B0TMD3_9RHOB</name>
<proteinExistence type="predicted"/>